<dbReference type="InterPro" id="IPR011701">
    <property type="entry name" value="MFS"/>
</dbReference>
<accession>A0A1H3UP50</accession>
<keyword evidence="3 7" id="KW-0812">Transmembrane</keyword>
<organism evidence="8 9">
    <name type="scientific">Asanoa ishikariensis</name>
    <dbReference type="NCBI Taxonomy" id="137265"/>
    <lineage>
        <taxon>Bacteria</taxon>
        <taxon>Bacillati</taxon>
        <taxon>Actinomycetota</taxon>
        <taxon>Actinomycetes</taxon>
        <taxon>Micromonosporales</taxon>
        <taxon>Micromonosporaceae</taxon>
        <taxon>Asanoa</taxon>
    </lineage>
</organism>
<feature type="region of interest" description="Disordered" evidence="6">
    <location>
        <begin position="401"/>
        <end position="448"/>
    </location>
</feature>
<feature type="transmembrane region" description="Helical" evidence="7">
    <location>
        <begin position="345"/>
        <end position="367"/>
    </location>
</feature>
<feature type="compositionally biased region" description="Low complexity" evidence="6">
    <location>
        <begin position="429"/>
        <end position="438"/>
    </location>
</feature>
<dbReference type="Pfam" id="PF07690">
    <property type="entry name" value="MFS_1"/>
    <property type="match status" value="1"/>
</dbReference>
<dbReference type="GO" id="GO:0005886">
    <property type="term" value="C:plasma membrane"/>
    <property type="evidence" value="ECO:0007669"/>
    <property type="project" value="UniProtKB-SubCell"/>
</dbReference>
<dbReference type="Gene3D" id="1.20.1250.20">
    <property type="entry name" value="MFS general substrate transporter like domains"/>
    <property type="match status" value="1"/>
</dbReference>
<proteinExistence type="predicted"/>
<evidence type="ECO:0000256" key="7">
    <source>
        <dbReference type="SAM" id="Phobius"/>
    </source>
</evidence>
<feature type="transmembrane region" description="Helical" evidence="7">
    <location>
        <begin position="172"/>
        <end position="191"/>
    </location>
</feature>
<evidence type="ECO:0000256" key="3">
    <source>
        <dbReference type="ARBA" id="ARBA00022692"/>
    </source>
</evidence>
<feature type="transmembrane region" description="Helical" evidence="7">
    <location>
        <begin position="105"/>
        <end position="124"/>
    </location>
</feature>
<evidence type="ECO:0000313" key="9">
    <source>
        <dbReference type="Proteomes" id="UP000199632"/>
    </source>
</evidence>
<evidence type="ECO:0000256" key="1">
    <source>
        <dbReference type="ARBA" id="ARBA00004651"/>
    </source>
</evidence>
<evidence type="ECO:0000256" key="4">
    <source>
        <dbReference type="ARBA" id="ARBA00022989"/>
    </source>
</evidence>
<evidence type="ECO:0000256" key="2">
    <source>
        <dbReference type="ARBA" id="ARBA00022475"/>
    </source>
</evidence>
<dbReference type="SUPFAM" id="SSF103473">
    <property type="entry name" value="MFS general substrate transporter"/>
    <property type="match status" value="1"/>
</dbReference>
<comment type="subcellular location">
    <subcellularLocation>
        <location evidence="1">Cell membrane</location>
        <topology evidence="1">Multi-pass membrane protein</topology>
    </subcellularLocation>
</comment>
<feature type="transmembrane region" description="Helical" evidence="7">
    <location>
        <begin position="310"/>
        <end position="333"/>
    </location>
</feature>
<keyword evidence="2" id="KW-1003">Cell membrane</keyword>
<sequence length="448" mass="45476">MSTQSATYREVFAVPAFRVLFASRSIAIAADALRIVALSVLVFAATGSPLLSAITFAIGFLPQVLGGALFGSLADRLRPRPLIVAGYGAECVAALTLALVPLPTWARLALVAVVAIGTPVFNGASGRLVADVLTGDAYVLGRSLSSMASGGAQLLGLAAGGVAIAALGAQRALLLTAACHLVAALIVRFGLADLPAVPAAADGGAVRQSWASNTTLLADPWVRQLLLLQWLPSAFVVGAEALMVAYASTRGFPASAVGLLMACSPLGMLVGHLVVGRLVPPDTRVRLVAPLVLLLGLPPVAFAFDPPLLVCSVLMVASGAGFAYSLGVQRAFVDAVPERGRGQAFGLLSTGLMTLQGVGPAVFGALASLTAPRWAVALAGVTTVTTVLLVPKSRFLLDPGAVNTGRGKESHDGQHTVERRGAHVPDVDPGPLEPAAGAGATGDRRPLG</sequence>
<feature type="transmembrane region" description="Helical" evidence="7">
    <location>
        <begin position="82"/>
        <end position="99"/>
    </location>
</feature>
<keyword evidence="9" id="KW-1185">Reference proteome</keyword>
<evidence type="ECO:0000256" key="6">
    <source>
        <dbReference type="SAM" id="MobiDB-lite"/>
    </source>
</evidence>
<feature type="transmembrane region" description="Helical" evidence="7">
    <location>
        <begin position="144"/>
        <end position="166"/>
    </location>
</feature>
<name>A0A1H3UP50_9ACTN</name>
<feature type="transmembrane region" description="Helical" evidence="7">
    <location>
        <begin position="225"/>
        <end position="246"/>
    </location>
</feature>
<dbReference type="RefSeq" id="WP_090803156.1">
    <property type="nucleotide sequence ID" value="NZ_BOND01000029.1"/>
</dbReference>
<dbReference type="STRING" id="137265.SAMN05421684_7603"/>
<feature type="compositionally biased region" description="Basic and acidic residues" evidence="6">
    <location>
        <begin position="406"/>
        <end position="426"/>
    </location>
</feature>
<dbReference type="InterPro" id="IPR036259">
    <property type="entry name" value="MFS_trans_sf"/>
</dbReference>
<feature type="transmembrane region" description="Helical" evidence="7">
    <location>
        <begin position="50"/>
        <end position="70"/>
    </location>
</feature>
<keyword evidence="4 7" id="KW-1133">Transmembrane helix</keyword>
<feature type="transmembrane region" description="Helical" evidence="7">
    <location>
        <begin position="252"/>
        <end position="275"/>
    </location>
</feature>
<dbReference type="PANTHER" id="PTHR23513">
    <property type="entry name" value="INTEGRAL MEMBRANE EFFLUX PROTEIN-RELATED"/>
    <property type="match status" value="1"/>
</dbReference>
<dbReference type="AlphaFoldDB" id="A0A1H3UP50"/>
<protein>
    <submittedName>
        <fullName evidence="8">Major Facilitator Superfamily protein</fullName>
    </submittedName>
</protein>
<dbReference type="OrthoDB" id="3227279at2"/>
<evidence type="ECO:0000256" key="5">
    <source>
        <dbReference type="ARBA" id="ARBA00023136"/>
    </source>
</evidence>
<keyword evidence="5 7" id="KW-0472">Membrane</keyword>
<reference evidence="9" key="1">
    <citation type="submission" date="2016-10" db="EMBL/GenBank/DDBJ databases">
        <authorList>
            <person name="Varghese N."/>
            <person name="Submissions S."/>
        </authorList>
    </citation>
    <scope>NUCLEOTIDE SEQUENCE [LARGE SCALE GENOMIC DNA]</scope>
    <source>
        <strain evidence="9">DSM 44718</strain>
    </source>
</reference>
<feature type="transmembrane region" description="Helical" evidence="7">
    <location>
        <begin position="373"/>
        <end position="390"/>
    </location>
</feature>
<dbReference type="PANTHER" id="PTHR23513:SF11">
    <property type="entry name" value="STAPHYLOFERRIN A TRANSPORTER"/>
    <property type="match status" value="1"/>
</dbReference>
<gene>
    <name evidence="8" type="ORF">SAMN05421684_7603</name>
</gene>
<dbReference type="GO" id="GO:0022857">
    <property type="term" value="F:transmembrane transporter activity"/>
    <property type="evidence" value="ECO:0007669"/>
    <property type="project" value="InterPro"/>
</dbReference>
<evidence type="ECO:0000313" key="8">
    <source>
        <dbReference type="EMBL" id="SDZ63831.1"/>
    </source>
</evidence>
<dbReference type="CDD" id="cd06173">
    <property type="entry name" value="MFS_MefA_like"/>
    <property type="match status" value="1"/>
</dbReference>
<dbReference type="EMBL" id="FNQB01000005">
    <property type="protein sequence ID" value="SDZ63831.1"/>
    <property type="molecule type" value="Genomic_DNA"/>
</dbReference>
<dbReference type="Proteomes" id="UP000199632">
    <property type="component" value="Unassembled WGS sequence"/>
</dbReference>